<feature type="transmembrane region" description="Helical" evidence="6">
    <location>
        <begin position="37"/>
        <end position="60"/>
    </location>
</feature>
<dbReference type="PANTHER" id="PTHR23511:SF34">
    <property type="entry name" value="SYNAPTIC VESICLE GLYCOPROTEIN 2"/>
    <property type="match status" value="1"/>
</dbReference>
<keyword evidence="3 6" id="KW-0812">Transmembrane</keyword>
<comment type="subcellular location">
    <subcellularLocation>
        <location evidence="1">Cell membrane</location>
        <topology evidence="1">Multi-pass membrane protein</topology>
    </subcellularLocation>
</comment>
<name>A0ABV4CF86_9PSEU</name>
<dbReference type="PROSITE" id="PS00216">
    <property type="entry name" value="SUGAR_TRANSPORT_1"/>
    <property type="match status" value="1"/>
</dbReference>
<evidence type="ECO:0000313" key="8">
    <source>
        <dbReference type="EMBL" id="MEY8038079.1"/>
    </source>
</evidence>
<dbReference type="InterPro" id="IPR005829">
    <property type="entry name" value="Sugar_transporter_CS"/>
</dbReference>
<gene>
    <name evidence="8" type="ORF">AB8O55_01590</name>
</gene>
<feature type="transmembrane region" description="Helical" evidence="6">
    <location>
        <begin position="426"/>
        <end position="449"/>
    </location>
</feature>
<dbReference type="PANTHER" id="PTHR23511">
    <property type="entry name" value="SYNAPTIC VESICLE GLYCOPROTEIN 2"/>
    <property type="match status" value="1"/>
</dbReference>
<feature type="transmembrane region" description="Helical" evidence="6">
    <location>
        <begin position="66"/>
        <end position="88"/>
    </location>
</feature>
<dbReference type="PROSITE" id="PS00217">
    <property type="entry name" value="SUGAR_TRANSPORT_2"/>
    <property type="match status" value="1"/>
</dbReference>
<sequence length="466" mass="49113">MPASPPRSTGTELIARLDRLPLSKPHRRLVFQGGMGFLFESFDGVLLGYAASAVVALWALDPATSGWLLASVFVGFLIGALIAGVLADWLGRRRVLMWALLVYVVFTVLAATASGPGELALWRVLSGIGLGAEATAIVPYVSEFLPQRHRGRSIGRTMMFLGVGHALAALTSVLVISPNPESGWRIACVLGVLPALCLLWWRRQMVESPRFLIGKGRLAEAERIVARFERETAAAGDPVVAAPAATGEPVEERTHDAGPLRRLAALWRPGMARRSSVVCLLWFTFQAAQYGYGTWLPTLLVLEGFTLATSFGFALAGALAQIPGYYLAAMLSEHLDRKWTIVLFMAASVGCAAGLSAADGAAAMFTCTVALSFCLHGVASPLYAYTAEIYPTALRASGMGVASAIARLGAIAAPVAIGYLHAGLGFGGVFAMLGGLLAAGAVVLTLWGLRTAGRSLEDLQGGSRES</sequence>
<feature type="transmembrane region" description="Helical" evidence="6">
    <location>
        <begin position="304"/>
        <end position="327"/>
    </location>
</feature>
<dbReference type="InterPro" id="IPR005828">
    <property type="entry name" value="MFS_sugar_transport-like"/>
</dbReference>
<feature type="transmembrane region" description="Helical" evidence="6">
    <location>
        <begin position="363"/>
        <end position="385"/>
    </location>
</feature>
<accession>A0ABV4CF86</accession>
<comment type="caution">
    <text evidence="8">The sequence shown here is derived from an EMBL/GenBank/DDBJ whole genome shotgun (WGS) entry which is preliminary data.</text>
</comment>
<evidence type="ECO:0000256" key="2">
    <source>
        <dbReference type="ARBA" id="ARBA00022448"/>
    </source>
</evidence>
<dbReference type="RefSeq" id="WP_345361310.1">
    <property type="nucleotide sequence ID" value="NZ_BAABII010000005.1"/>
</dbReference>
<protein>
    <submittedName>
        <fullName evidence="8">MFS transporter</fullName>
    </submittedName>
</protein>
<evidence type="ECO:0000256" key="4">
    <source>
        <dbReference type="ARBA" id="ARBA00022989"/>
    </source>
</evidence>
<evidence type="ECO:0000259" key="7">
    <source>
        <dbReference type="PROSITE" id="PS50850"/>
    </source>
</evidence>
<dbReference type="EMBL" id="JBGEHV010000002">
    <property type="protein sequence ID" value="MEY8038079.1"/>
    <property type="molecule type" value="Genomic_DNA"/>
</dbReference>
<feature type="transmembrane region" description="Helical" evidence="6">
    <location>
        <begin position="182"/>
        <end position="201"/>
    </location>
</feature>
<evidence type="ECO:0000256" key="5">
    <source>
        <dbReference type="ARBA" id="ARBA00023136"/>
    </source>
</evidence>
<keyword evidence="2" id="KW-0813">Transport</keyword>
<dbReference type="Proteomes" id="UP001564626">
    <property type="component" value="Unassembled WGS sequence"/>
</dbReference>
<keyword evidence="9" id="KW-1185">Reference proteome</keyword>
<feature type="transmembrane region" description="Helical" evidence="6">
    <location>
        <begin position="154"/>
        <end position="176"/>
    </location>
</feature>
<dbReference type="InterPro" id="IPR020846">
    <property type="entry name" value="MFS_dom"/>
</dbReference>
<feature type="transmembrane region" description="Helical" evidence="6">
    <location>
        <begin position="95"/>
        <end position="114"/>
    </location>
</feature>
<dbReference type="InterPro" id="IPR036259">
    <property type="entry name" value="MFS_trans_sf"/>
</dbReference>
<dbReference type="PROSITE" id="PS50850">
    <property type="entry name" value="MFS"/>
    <property type="match status" value="1"/>
</dbReference>
<evidence type="ECO:0000256" key="3">
    <source>
        <dbReference type="ARBA" id="ARBA00022692"/>
    </source>
</evidence>
<dbReference type="CDD" id="cd17316">
    <property type="entry name" value="MFS_SV2_like"/>
    <property type="match status" value="1"/>
</dbReference>
<feature type="transmembrane region" description="Helical" evidence="6">
    <location>
        <begin position="271"/>
        <end position="292"/>
    </location>
</feature>
<feature type="transmembrane region" description="Helical" evidence="6">
    <location>
        <begin position="339"/>
        <end position="357"/>
    </location>
</feature>
<evidence type="ECO:0000313" key="9">
    <source>
        <dbReference type="Proteomes" id="UP001564626"/>
    </source>
</evidence>
<feature type="transmembrane region" description="Helical" evidence="6">
    <location>
        <begin position="397"/>
        <end position="420"/>
    </location>
</feature>
<dbReference type="Gene3D" id="1.20.1250.20">
    <property type="entry name" value="MFS general substrate transporter like domains"/>
    <property type="match status" value="1"/>
</dbReference>
<evidence type="ECO:0000256" key="6">
    <source>
        <dbReference type="SAM" id="Phobius"/>
    </source>
</evidence>
<dbReference type="Pfam" id="PF00083">
    <property type="entry name" value="Sugar_tr"/>
    <property type="match status" value="1"/>
</dbReference>
<reference evidence="8 9" key="1">
    <citation type="submission" date="2024-08" db="EMBL/GenBank/DDBJ databases">
        <title>Genome mining of Saccharopolyspora cebuensis PGLac3 from Nigerian medicinal plant.</title>
        <authorList>
            <person name="Ezeobiora C.E."/>
            <person name="Igbokwe N.H."/>
            <person name="Amin D.H."/>
            <person name="Mendie U.E."/>
        </authorList>
    </citation>
    <scope>NUCLEOTIDE SEQUENCE [LARGE SCALE GENOMIC DNA]</scope>
    <source>
        <strain evidence="8 9">PGLac3</strain>
    </source>
</reference>
<evidence type="ECO:0000256" key="1">
    <source>
        <dbReference type="ARBA" id="ARBA00004651"/>
    </source>
</evidence>
<keyword evidence="4 6" id="KW-1133">Transmembrane helix</keyword>
<dbReference type="SUPFAM" id="SSF103473">
    <property type="entry name" value="MFS general substrate transporter"/>
    <property type="match status" value="1"/>
</dbReference>
<proteinExistence type="predicted"/>
<organism evidence="8 9">
    <name type="scientific">Saccharopolyspora cebuensis</name>
    <dbReference type="NCBI Taxonomy" id="418759"/>
    <lineage>
        <taxon>Bacteria</taxon>
        <taxon>Bacillati</taxon>
        <taxon>Actinomycetota</taxon>
        <taxon>Actinomycetes</taxon>
        <taxon>Pseudonocardiales</taxon>
        <taxon>Pseudonocardiaceae</taxon>
        <taxon>Saccharopolyspora</taxon>
    </lineage>
</organism>
<keyword evidence="5 6" id="KW-0472">Membrane</keyword>
<feature type="transmembrane region" description="Helical" evidence="6">
    <location>
        <begin position="120"/>
        <end position="142"/>
    </location>
</feature>
<feature type="domain" description="Major facilitator superfamily (MFS) profile" evidence="7">
    <location>
        <begin position="29"/>
        <end position="452"/>
    </location>
</feature>